<dbReference type="AlphaFoldDB" id="A0A2T0SH87"/>
<feature type="region of interest" description="Disordered" evidence="1">
    <location>
        <begin position="89"/>
        <end position="164"/>
    </location>
</feature>
<dbReference type="Proteomes" id="UP000238375">
    <property type="component" value="Unassembled WGS sequence"/>
</dbReference>
<evidence type="ECO:0000256" key="1">
    <source>
        <dbReference type="SAM" id="MobiDB-lite"/>
    </source>
</evidence>
<keyword evidence="3" id="KW-1185">Reference proteome</keyword>
<name>A0A2T0SH87_9BACT</name>
<dbReference type="OrthoDB" id="1523584at2"/>
<feature type="region of interest" description="Disordered" evidence="1">
    <location>
        <begin position="209"/>
        <end position="232"/>
    </location>
</feature>
<accession>A0A2T0SH87</accession>
<organism evidence="2 3">
    <name type="scientific">Spirosoma oryzae</name>
    <dbReference type="NCBI Taxonomy" id="1469603"/>
    <lineage>
        <taxon>Bacteria</taxon>
        <taxon>Pseudomonadati</taxon>
        <taxon>Bacteroidota</taxon>
        <taxon>Cytophagia</taxon>
        <taxon>Cytophagales</taxon>
        <taxon>Cytophagaceae</taxon>
        <taxon>Spirosoma</taxon>
    </lineage>
</organism>
<proteinExistence type="predicted"/>
<evidence type="ECO:0000313" key="2">
    <source>
        <dbReference type="EMBL" id="PRY32780.1"/>
    </source>
</evidence>
<feature type="compositionally biased region" description="Low complexity" evidence="1">
    <location>
        <begin position="97"/>
        <end position="111"/>
    </location>
</feature>
<evidence type="ECO:0000313" key="3">
    <source>
        <dbReference type="Proteomes" id="UP000238375"/>
    </source>
</evidence>
<dbReference type="EMBL" id="PVTE01000020">
    <property type="protein sequence ID" value="PRY32780.1"/>
    <property type="molecule type" value="Genomic_DNA"/>
</dbReference>
<dbReference type="RefSeq" id="WP_106139661.1">
    <property type="nucleotide sequence ID" value="NZ_PVTE01000020.1"/>
</dbReference>
<comment type="caution">
    <text evidence="2">The sequence shown here is derived from an EMBL/GenBank/DDBJ whole genome shotgun (WGS) entry which is preliminary data.</text>
</comment>
<protein>
    <recommendedName>
        <fullName evidence="4">Outer membrane protein with beta-barrel domain</fullName>
    </recommendedName>
</protein>
<gene>
    <name evidence="2" type="ORF">CLV58_12031</name>
</gene>
<reference evidence="2 3" key="1">
    <citation type="submission" date="2018-03" db="EMBL/GenBank/DDBJ databases">
        <title>Genomic Encyclopedia of Archaeal and Bacterial Type Strains, Phase II (KMG-II): from individual species to whole genera.</title>
        <authorList>
            <person name="Goeker M."/>
        </authorList>
    </citation>
    <scope>NUCLEOTIDE SEQUENCE [LARGE SCALE GENOMIC DNA]</scope>
    <source>
        <strain evidence="2 3">DSM 28354</strain>
    </source>
</reference>
<sequence>MQELPDDQLDGLFRKSLEESAPPYDPVAWPMMAEKLAVHDRQQFWYRWLRRVLPVAVLLVLPVSLWLLTHDRSSVGQNDKAQPIQVIAGSPATQSNARPSGRSVASGSAVADEIESAAPGTYEQGQSVDRRMTDIVPTVKRKRLQPPAPALAVGSSEPTDSEQPGEVVLVDGVLSEQPGSITRTPLVSASRTTRTVRAKRMRVGKPLAAGLLTPEPGSPMRVSRTPMGSKSEANGMASVVDRQATAVEESPTDRFQLVIEPLRSLSFTTAGQLPTIDRPMVAPVADVQPAQLPAVDRDRTTGLSLRAMVSPDLSSVGLANFSRPGTNVGLLLEYQVQRWHMQAGVLRSVKVYQANESAYEYSAVRQWAVVPNSIDGRCNMLDIPINLRYDVALIPRQRALPPSRWFVSAGATTYYMLREDYSYKYDNPADPKIKYRDWTTETGRYGFSQLNLSGGYERAVTQRLFWQVEPFLKAPLKGVGYYKVNLLSTGVFFSLRYRL</sequence>
<evidence type="ECO:0008006" key="4">
    <source>
        <dbReference type="Google" id="ProtNLM"/>
    </source>
</evidence>